<dbReference type="SMART" id="SM00895">
    <property type="entry name" value="FCD"/>
    <property type="match status" value="1"/>
</dbReference>
<keyword evidence="3" id="KW-0804">Transcription</keyword>
<dbReference type="PANTHER" id="PTHR43537">
    <property type="entry name" value="TRANSCRIPTIONAL REGULATOR, GNTR FAMILY"/>
    <property type="match status" value="1"/>
</dbReference>
<keyword evidence="6" id="KW-1185">Reference proteome</keyword>
<dbReference type="PATRIC" id="fig|1217698.3.peg.1459"/>
<protein>
    <recommendedName>
        <fullName evidence="4">HTH gntR-type domain-containing protein</fullName>
    </recommendedName>
</protein>
<evidence type="ECO:0000256" key="2">
    <source>
        <dbReference type="ARBA" id="ARBA00023125"/>
    </source>
</evidence>
<evidence type="ECO:0000313" key="6">
    <source>
        <dbReference type="Proteomes" id="UP000013200"/>
    </source>
</evidence>
<dbReference type="SMART" id="SM00345">
    <property type="entry name" value="HTH_GNTR"/>
    <property type="match status" value="1"/>
</dbReference>
<proteinExistence type="predicted"/>
<name>N9RHL1_9GAMM</name>
<evidence type="ECO:0000256" key="1">
    <source>
        <dbReference type="ARBA" id="ARBA00023015"/>
    </source>
</evidence>
<dbReference type="CDD" id="cd07377">
    <property type="entry name" value="WHTH_GntR"/>
    <property type="match status" value="1"/>
</dbReference>
<keyword evidence="2" id="KW-0238">DNA-binding</keyword>
<dbReference type="PANTHER" id="PTHR43537:SF47">
    <property type="entry name" value="REGULATORY PROTEIN GNTR HTH"/>
    <property type="match status" value="1"/>
</dbReference>
<dbReference type="PROSITE" id="PS50949">
    <property type="entry name" value="HTH_GNTR"/>
    <property type="match status" value="1"/>
</dbReference>
<dbReference type="PRINTS" id="PR00035">
    <property type="entry name" value="HTHGNTR"/>
</dbReference>
<sequence length="235" mass="26390">MPVEILMIEQIQKRSLVDEVIAVVRQNIQTELWKVNDKIPTEPELVQGLGVGRNTIREAIKILEYLGILEVKQGHGTFVRSKHDFSSMIHSIQQSALYEHLEVRCVLEIEIAKLAARNRDATDLLNILACLNTRAGTDASDVAEFMLNDKKLHLAIAQATHNQALYATYEYFLNSSYQYTFELVTNSQLPDPDQTIHAQLVDAIQAQSESQAAEIAKAMLAPLLLSLQTSDYSVR</sequence>
<dbReference type="GO" id="GO:0003700">
    <property type="term" value="F:DNA-binding transcription factor activity"/>
    <property type="evidence" value="ECO:0007669"/>
    <property type="project" value="InterPro"/>
</dbReference>
<evidence type="ECO:0000256" key="3">
    <source>
        <dbReference type="ARBA" id="ARBA00023163"/>
    </source>
</evidence>
<dbReference type="InterPro" id="IPR011711">
    <property type="entry name" value="GntR_C"/>
</dbReference>
<dbReference type="Gene3D" id="1.10.10.10">
    <property type="entry name" value="Winged helix-like DNA-binding domain superfamily/Winged helix DNA-binding domain"/>
    <property type="match status" value="1"/>
</dbReference>
<accession>N9RHL1</accession>
<organism evidence="5 6">
    <name type="scientific">Acinetobacter courvalinii</name>
    <dbReference type="NCBI Taxonomy" id="280147"/>
    <lineage>
        <taxon>Bacteria</taxon>
        <taxon>Pseudomonadati</taxon>
        <taxon>Pseudomonadota</taxon>
        <taxon>Gammaproteobacteria</taxon>
        <taxon>Moraxellales</taxon>
        <taxon>Moraxellaceae</taxon>
        <taxon>Acinetobacter</taxon>
    </lineage>
</organism>
<evidence type="ECO:0000313" key="5">
    <source>
        <dbReference type="EMBL" id="ENX38642.1"/>
    </source>
</evidence>
<feature type="domain" description="HTH gntR-type" evidence="4">
    <location>
        <begin position="14"/>
        <end position="82"/>
    </location>
</feature>
<dbReference type="SUPFAM" id="SSF48008">
    <property type="entry name" value="GntR ligand-binding domain-like"/>
    <property type="match status" value="1"/>
</dbReference>
<dbReference type="InterPro" id="IPR036388">
    <property type="entry name" value="WH-like_DNA-bd_sf"/>
</dbReference>
<reference evidence="5 6" key="1">
    <citation type="submission" date="2013-02" db="EMBL/GenBank/DDBJ databases">
        <title>The Genome Sequence of Acinetobacter sp. NIPH 3623.</title>
        <authorList>
            <consortium name="The Broad Institute Genome Sequencing Platform"/>
            <consortium name="The Broad Institute Genome Sequencing Center for Infectious Disease"/>
            <person name="Cerqueira G."/>
            <person name="Feldgarden M."/>
            <person name="Courvalin P."/>
            <person name="Perichon B."/>
            <person name="Grillot-Courvalin C."/>
            <person name="Clermont D."/>
            <person name="Rocha E."/>
            <person name="Yoon E.-J."/>
            <person name="Nemec A."/>
            <person name="Walker B."/>
            <person name="Young S.K."/>
            <person name="Zeng Q."/>
            <person name="Gargeya S."/>
            <person name="Fitzgerald M."/>
            <person name="Haas B."/>
            <person name="Abouelleil A."/>
            <person name="Alvarado L."/>
            <person name="Arachchi H.M."/>
            <person name="Berlin A.M."/>
            <person name="Chapman S.B."/>
            <person name="Dewar J."/>
            <person name="Goldberg J."/>
            <person name="Griggs A."/>
            <person name="Gujja S."/>
            <person name="Hansen M."/>
            <person name="Howarth C."/>
            <person name="Imamovic A."/>
            <person name="Larimer J."/>
            <person name="McCowan C."/>
            <person name="Murphy C."/>
            <person name="Neiman D."/>
            <person name="Pearson M."/>
            <person name="Priest M."/>
            <person name="Roberts A."/>
            <person name="Saif S."/>
            <person name="Shea T."/>
            <person name="Sisk P."/>
            <person name="Sykes S."/>
            <person name="Wortman J."/>
            <person name="Nusbaum C."/>
            <person name="Birren B."/>
        </authorList>
    </citation>
    <scope>NUCLEOTIDE SEQUENCE [LARGE SCALE GENOMIC DNA]</scope>
    <source>
        <strain evidence="5 6">NIPH 3623</strain>
    </source>
</reference>
<dbReference type="InterPro" id="IPR008920">
    <property type="entry name" value="TF_FadR/GntR_C"/>
</dbReference>
<dbReference type="SUPFAM" id="SSF46785">
    <property type="entry name" value="Winged helix' DNA-binding domain"/>
    <property type="match status" value="1"/>
</dbReference>
<dbReference type="Proteomes" id="UP000013200">
    <property type="component" value="Unassembled WGS sequence"/>
</dbReference>
<dbReference type="InterPro" id="IPR000524">
    <property type="entry name" value="Tscrpt_reg_HTH_GntR"/>
</dbReference>
<dbReference type="STRING" id="1217698.F888_01511"/>
<dbReference type="Pfam" id="PF00392">
    <property type="entry name" value="GntR"/>
    <property type="match status" value="1"/>
</dbReference>
<dbReference type="Pfam" id="PF07729">
    <property type="entry name" value="FCD"/>
    <property type="match status" value="1"/>
</dbReference>
<dbReference type="Gene3D" id="1.20.120.530">
    <property type="entry name" value="GntR ligand-binding domain-like"/>
    <property type="match status" value="1"/>
</dbReference>
<keyword evidence="1" id="KW-0805">Transcription regulation</keyword>
<dbReference type="AlphaFoldDB" id="N9RHL1"/>
<gene>
    <name evidence="5" type="ORF">F888_01511</name>
</gene>
<evidence type="ECO:0000259" key="4">
    <source>
        <dbReference type="PROSITE" id="PS50949"/>
    </source>
</evidence>
<comment type="caution">
    <text evidence="5">The sequence shown here is derived from an EMBL/GenBank/DDBJ whole genome shotgun (WGS) entry which is preliminary data.</text>
</comment>
<dbReference type="HOGENOM" id="CLU_017584_9_2_6"/>
<dbReference type="EMBL" id="APSA01000005">
    <property type="protein sequence ID" value="ENX38642.1"/>
    <property type="molecule type" value="Genomic_DNA"/>
</dbReference>
<dbReference type="GO" id="GO:0003677">
    <property type="term" value="F:DNA binding"/>
    <property type="evidence" value="ECO:0007669"/>
    <property type="project" value="UniProtKB-KW"/>
</dbReference>
<dbReference type="InterPro" id="IPR036390">
    <property type="entry name" value="WH_DNA-bd_sf"/>
</dbReference>